<name>E3NH15_CAERE</name>
<dbReference type="eggNOG" id="KOG0374">
    <property type="taxonomic scope" value="Eukaryota"/>
</dbReference>
<gene>
    <name evidence="1" type="ORF">CRE_12312</name>
</gene>
<dbReference type="SUPFAM" id="SSF56300">
    <property type="entry name" value="Metallo-dependent phosphatases"/>
    <property type="match status" value="1"/>
</dbReference>
<dbReference type="KEGG" id="crq:GCK72_008683"/>
<dbReference type="GO" id="GO:0004722">
    <property type="term" value="F:protein serine/threonine phosphatase activity"/>
    <property type="evidence" value="ECO:0007669"/>
    <property type="project" value="TreeGrafter"/>
</dbReference>
<dbReference type="Proteomes" id="UP000008281">
    <property type="component" value="Unassembled WGS sequence"/>
</dbReference>
<evidence type="ECO:0000313" key="1">
    <source>
        <dbReference type="EMBL" id="EFO97553.1"/>
    </source>
</evidence>
<dbReference type="GeneID" id="9799278"/>
<organism evidence="2">
    <name type="scientific">Caenorhabditis remanei</name>
    <name type="common">Caenorhabditis vulgaris</name>
    <dbReference type="NCBI Taxonomy" id="31234"/>
    <lineage>
        <taxon>Eukaryota</taxon>
        <taxon>Metazoa</taxon>
        <taxon>Ecdysozoa</taxon>
        <taxon>Nematoda</taxon>
        <taxon>Chromadorea</taxon>
        <taxon>Rhabditida</taxon>
        <taxon>Rhabditina</taxon>
        <taxon>Rhabditomorpha</taxon>
        <taxon>Rhabditoidea</taxon>
        <taxon>Rhabditidae</taxon>
        <taxon>Peloderinae</taxon>
        <taxon>Caenorhabditis</taxon>
    </lineage>
</organism>
<dbReference type="InParanoid" id="E3NH15"/>
<dbReference type="AlphaFoldDB" id="E3NH15"/>
<dbReference type="CTD" id="9799278"/>
<reference evidence="1" key="1">
    <citation type="submission" date="2007-07" db="EMBL/GenBank/DDBJ databases">
        <title>PCAP assembly of the Caenorhabditis remanei genome.</title>
        <authorList>
            <consortium name="The Caenorhabditis remanei Sequencing Consortium"/>
            <person name="Wilson R.K."/>
        </authorList>
    </citation>
    <scope>NUCLEOTIDE SEQUENCE [LARGE SCALE GENOMIC DNA]</scope>
    <source>
        <strain evidence="1">PB4641</strain>
    </source>
</reference>
<dbReference type="PANTHER" id="PTHR11668">
    <property type="entry name" value="SERINE/THREONINE PROTEIN PHOSPHATASE"/>
    <property type="match status" value="1"/>
</dbReference>
<dbReference type="EMBL" id="DS268664">
    <property type="protein sequence ID" value="EFO97553.1"/>
    <property type="molecule type" value="Genomic_DNA"/>
</dbReference>
<keyword evidence="2" id="KW-1185">Reference proteome</keyword>
<dbReference type="PRINTS" id="PR00114">
    <property type="entry name" value="STPHPHTASE"/>
</dbReference>
<accession>E3NH15</accession>
<dbReference type="InterPro" id="IPR029052">
    <property type="entry name" value="Metallo-depent_PP-like"/>
</dbReference>
<dbReference type="Gene3D" id="3.60.21.10">
    <property type="match status" value="1"/>
</dbReference>
<proteinExistence type="predicted"/>
<dbReference type="RefSeq" id="XP_003092296.2">
    <property type="nucleotide sequence ID" value="XM_003092248.2"/>
</dbReference>
<dbReference type="PANTHER" id="PTHR11668:SF450">
    <property type="entry name" value="SERINE_THREONINE-PROTEIN PHOSPHATASE"/>
    <property type="match status" value="1"/>
</dbReference>
<dbReference type="STRING" id="31234.E3NH15"/>
<evidence type="ECO:0000313" key="2">
    <source>
        <dbReference type="Proteomes" id="UP000008281"/>
    </source>
</evidence>
<sequence>MPVGRKGYNSKYSRFIKNAVRGLGTEFNKRAVGSICENLDIELIITGHQSKHQGFEWVVLKWYSTQLVTIFSASNYADNTENFGTICYISADGGVSIIQMRNLEKVKCPQSDE</sequence>
<dbReference type="HOGENOM" id="CLU_2135832_0_0_1"/>
<dbReference type="OMA" id="ICYISAD"/>
<dbReference type="InterPro" id="IPR050341">
    <property type="entry name" value="PP1_catalytic_subunit"/>
</dbReference>
<dbReference type="GO" id="GO:0005634">
    <property type="term" value="C:nucleus"/>
    <property type="evidence" value="ECO:0007669"/>
    <property type="project" value="TreeGrafter"/>
</dbReference>
<dbReference type="GO" id="GO:0005737">
    <property type="term" value="C:cytoplasm"/>
    <property type="evidence" value="ECO:0007669"/>
    <property type="project" value="TreeGrafter"/>
</dbReference>
<dbReference type="InterPro" id="IPR006186">
    <property type="entry name" value="Ser/Thr-sp_prot-phosphatase"/>
</dbReference>
<protein>
    <submittedName>
        <fullName evidence="1">Uncharacterized protein</fullName>
    </submittedName>
</protein>